<dbReference type="FunCoup" id="B4NKY9">
    <property type="interactions" value="1"/>
</dbReference>
<sequence>MSSWLVSTTELRDCCNDIPRSNGTSTSFRDRHSRNKLFFLVWQRFAEKCHQFGNFIKRETNKPLPKELRRSLRMNKSSRRKGYRHCETDIDKRIMEERLNQPVNIAIRVGPAFDYTPSNY</sequence>
<organism evidence="1 2">
    <name type="scientific">Drosophila willistoni</name>
    <name type="common">Fruit fly</name>
    <dbReference type="NCBI Taxonomy" id="7260"/>
    <lineage>
        <taxon>Eukaryota</taxon>
        <taxon>Metazoa</taxon>
        <taxon>Ecdysozoa</taxon>
        <taxon>Arthropoda</taxon>
        <taxon>Hexapoda</taxon>
        <taxon>Insecta</taxon>
        <taxon>Pterygota</taxon>
        <taxon>Neoptera</taxon>
        <taxon>Endopterygota</taxon>
        <taxon>Diptera</taxon>
        <taxon>Brachycera</taxon>
        <taxon>Muscomorpha</taxon>
        <taxon>Ephydroidea</taxon>
        <taxon>Drosophilidae</taxon>
        <taxon>Drosophila</taxon>
        <taxon>Sophophora</taxon>
    </lineage>
</organism>
<evidence type="ECO:0000313" key="1">
    <source>
        <dbReference type="EMBL" id="EDW84192.1"/>
    </source>
</evidence>
<dbReference type="AlphaFoldDB" id="B4NKY9"/>
<accession>B4NKY9</accession>
<dbReference type="OMA" id="GPAYDYR"/>
<dbReference type="eggNOG" id="ENOG502RWAF">
    <property type="taxonomic scope" value="Eukaryota"/>
</dbReference>
<keyword evidence="2" id="KW-1185">Reference proteome</keyword>
<gene>
    <name evidence="1" type="primary">Dwil\GK14005</name>
    <name evidence="1" type="ORF">Dwil_GK14005</name>
</gene>
<dbReference type="InParanoid" id="B4NKY9"/>
<dbReference type="HOGENOM" id="CLU_2052087_0_0_1"/>
<dbReference type="PhylomeDB" id="B4NKY9"/>
<dbReference type="OrthoDB" id="8029192at2759"/>
<dbReference type="EMBL" id="CH964272">
    <property type="protein sequence ID" value="EDW84192.1"/>
    <property type="molecule type" value="Genomic_DNA"/>
</dbReference>
<dbReference type="Proteomes" id="UP000007798">
    <property type="component" value="Unassembled WGS sequence"/>
</dbReference>
<dbReference type="KEGG" id="dwi:6650085"/>
<name>B4NKY9_DROWI</name>
<evidence type="ECO:0000313" key="2">
    <source>
        <dbReference type="Proteomes" id="UP000007798"/>
    </source>
</evidence>
<proteinExistence type="predicted"/>
<reference evidence="1 2" key="1">
    <citation type="journal article" date="2007" name="Nature">
        <title>Evolution of genes and genomes on the Drosophila phylogeny.</title>
        <authorList>
            <consortium name="Drosophila 12 Genomes Consortium"/>
            <person name="Clark A.G."/>
            <person name="Eisen M.B."/>
            <person name="Smith D.R."/>
            <person name="Bergman C.M."/>
            <person name="Oliver B."/>
            <person name="Markow T.A."/>
            <person name="Kaufman T.C."/>
            <person name="Kellis M."/>
            <person name="Gelbart W."/>
            <person name="Iyer V.N."/>
            <person name="Pollard D.A."/>
            <person name="Sackton T.B."/>
            <person name="Larracuente A.M."/>
            <person name="Singh N.D."/>
            <person name="Abad J.P."/>
            <person name="Abt D.N."/>
            <person name="Adryan B."/>
            <person name="Aguade M."/>
            <person name="Akashi H."/>
            <person name="Anderson W.W."/>
            <person name="Aquadro C.F."/>
            <person name="Ardell D.H."/>
            <person name="Arguello R."/>
            <person name="Artieri C.G."/>
            <person name="Barbash D.A."/>
            <person name="Barker D."/>
            <person name="Barsanti P."/>
            <person name="Batterham P."/>
            <person name="Batzoglou S."/>
            <person name="Begun D."/>
            <person name="Bhutkar A."/>
            <person name="Blanco E."/>
            <person name="Bosak S.A."/>
            <person name="Bradley R.K."/>
            <person name="Brand A.D."/>
            <person name="Brent M.R."/>
            <person name="Brooks A.N."/>
            <person name="Brown R.H."/>
            <person name="Butlin R.K."/>
            <person name="Caggese C."/>
            <person name="Calvi B.R."/>
            <person name="Bernardo de Carvalho A."/>
            <person name="Caspi A."/>
            <person name="Castrezana S."/>
            <person name="Celniker S.E."/>
            <person name="Chang J.L."/>
            <person name="Chapple C."/>
            <person name="Chatterji S."/>
            <person name="Chinwalla A."/>
            <person name="Civetta A."/>
            <person name="Clifton S.W."/>
            <person name="Comeron J.M."/>
            <person name="Costello J.C."/>
            <person name="Coyne J.A."/>
            <person name="Daub J."/>
            <person name="David R.G."/>
            <person name="Delcher A.L."/>
            <person name="Delehaunty K."/>
            <person name="Do C.B."/>
            <person name="Ebling H."/>
            <person name="Edwards K."/>
            <person name="Eickbush T."/>
            <person name="Evans J.D."/>
            <person name="Filipski A."/>
            <person name="Findeiss S."/>
            <person name="Freyhult E."/>
            <person name="Fulton L."/>
            <person name="Fulton R."/>
            <person name="Garcia A.C."/>
            <person name="Gardiner A."/>
            <person name="Garfield D.A."/>
            <person name="Garvin B.E."/>
            <person name="Gibson G."/>
            <person name="Gilbert D."/>
            <person name="Gnerre S."/>
            <person name="Godfrey J."/>
            <person name="Good R."/>
            <person name="Gotea V."/>
            <person name="Gravely B."/>
            <person name="Greenberg A.J."/>
            <person name="Griffiths-Jones S."/>
            <person name="Gross S."/>
            <person name="Guigo R."/>
            <person name="Gustafson E.A."/>
            <person name="Haerty W."/>
            <person name="Hahn M.W."/>
            <person name="Halligan D.L."/>
            <person name="Halpern A.L."/>
            <person name="Halter G.M."/>
            <person name="Han M.V."/>
            <person name="Heger A."/>
            <person name="Hillier L."/>
            <person name="Hinrichs A.S."/>
            <person name="Holmes I."/>
            <person name="Hoskins R.A."/>
            <person name="Hubisz M.J."/>
            <person name="Hultmark D."/>
            <person name="Huntley M.A."/>
            <person name="Jaffe D.B."/>
            <person name="Jagadeeshan S."/>
            <person name="Jeck W.R."/>
            <person name="Johnson J."/>
            <person name="Jones C.D."/>
            <person name="Jordan W.C."/>
            <person name="Karpen G.H."/>
            <person name="Kataoka E."/>
            <person name="Keightley P.D."/>
            <person name="Kheradpour P."/>
            <person name="Kirkness E.F."/>
            <person name="Koerich L.B."/>
            <person name="Kristiansen K."/>
            <person name="Kudrna D."/>
            <person name="Kulathinal R.J."/>
            <person name="Kumar S."/>
            <person name="Kwok R."/>
            <person name="Lander E."/>
            <person name="Langley C.H."/>
            <person name="Lapoint R."/>
            <person name="Lazzaro B.P."/>
            <person name="Lee S.J."/>
            <person name="Levesque L."/>
            <person name="Li R."/>
            <person name="Lin C.F."/>
            <person name="Lin M.F."/>
            <person name="Lindblad-Toh K."/>
            <person name="Llopart A."/>
            <person name="Long M."/>
            <person name="Low L."/>
            <person name="Lozovsky E."/>
            <person name="Lu J."/>
            <person name="Luo M."/>
            <person name="Machado C.A."/>
            <person name="Makalowski W."/>
            <person name="Marzo M."/>
            <person name="Matsuda M."/>
            <person name="Matzkin L."/>
            <person name="McAllister B."/>
            <person name="McBride C.S."/>
            <person name="McKernan B."/>
            <person name="McKernan K."/>
            <person name="Mendez-Lago M."/>
            <person name="Minx P."/>
            <person name="Mollenhauer M.U."/>
            <person name="Montooth K."/>
            <person name="Mount S.M."/>
            <person name="Mu X."/>
            <person name="Myers E."/>
            <person name="Negre B."/>
            <person name="Newfeld S."/>
            <person name="Nielsen R."/>
            <person name="Noor M.A."/>
            <person name="O'Grady P."/>
            <person name="Pachter L."/>
            <person name="Papaceit M."/>
            <person name="Parisi M.J."/>
            <person name="Parisi M."/>
            <person name="Parts L."/>
            <person name="Pedersen J.S."/>
            <person name="Pesole G."/>
            <person name="Phillippy A.M."/>
            <person name="Ponting C.P."/>
            <person name="Pop M."/>
            <person name="Porcelli D."/>
            <person name="Powell J.R."/>
            <person name="Prohaska S."/>
            <person name="Pruitt K."/>
            <person name="Puig M."/>
            <person name="Quesneville H."/>
            <person name="Ram K.R."/>
            <person name="Rand D."/>
            <person name="Rasmussen M.D."/>
            <person name="Reed L.K."/>
            <person name="Reenan R."/>
            <person name="Reily A."/>
            <person name="Remington K.A."/>
            <person name="Rieger T.T."/>
            <person name="Ritchie M.G."/>
            <person name="Robin C."/>
            <person name="Rogers Y.H."/>
            <person name="Rohde C."/>
            <person name="Rozas J."/>
            <person name="Rubenfield M.J."/>
            <person name="Ruiz A."/>
            <person name="Russo S."/>
            <person name="Salzberg S.L."/>
            <person name="Sanchez-Gracia A."/>
            <person name="Saranga D.J."/>
            <person name="Sato H."/>
            <person name="Schaeffer S.W."/>
            <person name="Schatz M.C."/>
            <person name="Schlenke T."/>
            <person name="Schwartz R."/>
            <person name="Segarra C."/>
            <person name="Singh R.S."/>
            <person name="Sirot L."/>
            <person name="Sirota M."/>
            <person name="Sisneros N.B."/>
            <person name="Smith C.D."/>
            <person name="Smith T.F."/>
            <person name="Spieth J."/>
            <person name="Stage D.E."/>
            <person name="Stark A."/>
            <person name="Stephan W."/>
            <person name="Strausberg R.L."/>
            <person name="Strempel S."/>
            <person name="Sturgill D."/>
            <person name="Sutton G."/>
            <person name="Sutton G.G."/>
            <person name="Tao W."/>
            <person name="Teichmann S."/>
            <person name="Tobari Y.N."/>
            <person name="Tomimura Y."/>
            <person name="Tsolas J.M."/>
            <person name="Valente V.L."/>
            <person name="Venter E."/>
            <person name="Venter J.C."/>
            <person name="Vicario S."/>
            <person name="Vieira F.G."/>
            <person name="Vilella A.J."/>
            <person name="Villasante A."/>
            <person name="Walenz B."/>
            <person name="Wang J."/>
            <person name="Wasserman M."/>
            <person name="Watts T."/>
            <person name="Wilson D."/>
            <person name="Wilson R.K."/>
            <person name="Wing R.A."/>
            <person name="Wolfner M.F."/>
            <person name="Wong A."/>
            <person name="Wong G.K."/>
            <person name="Wu C.I."/>
            <person name="Wu G."/>
            <person name="Yamamoto D."/>
            <person name="Yang H.P."/>
            <person name="Yang S.P."/>
            <person name="Yorke J.A."/>
            <person name="Yoshida K."/>
            <person name="Zdobnov E."/>
            <person name="Zhang P."/>
            <person name="Zhang Y."/>
            <person name="Zimin A.V."/>
            <person name="Baldwin J."/>
            <person name="Abdouelleil A."/>
            <person name="Abdulkadir J."/>
            <person name="Abebe A."/>
            <person name="Abera B."/>
            <person name="Abreu J."/>
            <person name="Acer S.C."/>
            <person name="Aftuck L."/>
            <person name="Alexander A."/>
            <person name="An P."/>
            <person name="Anderson E."/>
            <person name="Anderson S."/>
            <person name="Arachi H."/>
            <person name="Azer M."/>
            <person name="Bachantsang P."/>
            <person name="Barry A."/>
            <person name="Bayul T."/>
            <person name="Berlin A."/>
            <person name="Bessette D."/>
            <person name="Bloom T."/>
            <person name="Blye J."/>
            <person name="Boguslavskiy L."/>
            <person name="Bonnet C."/>
            <person name="Boukhgalter B."/>
            <person name="Bourzgui I."/>
            <person name="Brown A."/>
            <person name="Cahill P."/>
            <person name="Channer S."/>
            <person name="Cheshatsang Y."/>
            <person name="Chuda L."/>
            <person name="Citroen M."/>
            <person name="Collymore A."/>
            <person name="Cooke P."/>
            <person name="Costello M."/>
            <person name="D'Aco K."/>
            <person name="Daza R."/>
            <person name="De Haan G."/>
            <person name="DeGray S."/>
            <person name="DeMaso C."/>
            <person name="Dhargay N."/>
            <person name="Dooley K."/>
            <person name="Dooley E."/>
            <person name="Doricent M."/>
            <person name="Dorje P."/>
            <person name="Dorjee K."/>
            <person name="Dupes A."/>
            <person name="Elong R."/>
            <person name="Falk J."/>
            <person name="Farina A."/>
            <person name="Faro S."/>
            <person name="Ferguson D."/>
            <person name="Fisher S."/>
            <person name="Foley C.D."/>
            <person name="Franke A."/>
            <person name="Friedrich D."/>
            <person name="Gadbois L."/>
            <person name="Gearin G."/>
            <person name="Gearin C.R."/>
            <person name="Giannoukos G."/>
            <person name="Goode T."/>
            <person name="Graham J."/>
            <person name="Grandbois E."/>
            <person name="Grewal S."/>
            <person name="Gyaltsen K."/>
            <person name="Hafez N."/>
            <person name="Hagos B."/>
            <person name="Hall J."/>
            <person name="Henson C."/>
            <person name="Hollinger A."/>
            <person name="Honan T."/>
            <person name="Huard M.D."/>
            <person name="Hughes L."/>
            <person name="Hurhula B."/>
            <person name="Husby M.E."/>
            <person name="Kamat A."/>
            <person name="Kanga B."/>
            <person name="Kashin S."/>
            <person name="Khazanovich D."/>
            <person name="Kisner P."/>
            <person name="Lance K."/>
            <person name="Lara M."/>
            <person name="Lee W."/>
            <person name="Lennon N."/>
            <person name="Letendre F."/>
            <person name="LeVine R."/>
            <person name="Lipovsky A."/>
            <person name="Liu X."/>
            <person name="Liu J."/>
            <person name="Liu S."/>
            <person name="Lokyitsang T."/>
            <person name="Lokyitsang Y."/>
            <person name="Lubonja R."/>
            <person name="Lui A."/>
            <person name="MacDonald P."/>
            <person name="Magnisalis V."/>
            <person name="Maru K."/>
            <person name="Matthews C."/>
            <person name="McCusker W."/>
            <person name="McDonough S."/>
            <person name="Mehta T."/>
            <person name="Meldrim J."/>
            <person name="Meneus L."/>
            <person name="Mihai O."/>
            <person name="Mihalev A."/>
            <person name="Mihova T."/>
            <person name="Mittelman R."/>
            <person name="Mlenga V."/>
            <person name="Montmayeur A."/>
            <person name="Mulrain L."/>
            <person name="Navidi A."/>
            <person name="Naylor J."/>
            <person name="Negash T."/>
            <person name="Nguyen T."/>
            <person name="Nguyen N."/>
            <person name="Nicol R."/>
            <person name="Norbu C."/>
            <person name="Norbu N."/>
            <person name="Novod N."/>
            <person name="O'Neill B."/>
            <person name="Osman S."/>
            <person name="Markiewicz E."/>
            <person name="Oyono O.L."/>
            <person name="Patti C."/>
            <person name="Phunkhang P."/>
            <person name="Pierre F."/>
            <person name="Priest M."/>
            <person name="Raghuraman S."/>
            <person name="Rege F."/>
            <person name="Reyes R."/>
            <person name="Rise C."/>
            <person name="Rogov P."/>
            <person name="Ross K."/>
            <person name="Ryan E."/>
            <person name="Settipalli S."/>
            <person name="Shea T."/>
            <person name="Sherpa N."/>
            <person name="Shi L."/>
            <person name="Shih D."/>
            <person name="Sparrow T."/>
            <person name="Spaulding J."/>
            <person name="Stalker J."/>
            <person name="Stange-Thomann N."/>
            <person name="Stavropoulos S."/>
            <person name="Stone C."/>
            <person name="Strader C."/>
            <person name="Tesfaye S."/>
            <person name="Thomson T."/>
            <person name="Thoulutsang Y."/>
            <person name="Thoulutsang D."/>
            <person name="Topham K."/>
            <person name="Topping I."/>
            <person name="Tsamla T."/>
            <person name="Vassiliev H."/>
            <person name="Vo A."/>
            <person name="Wangchuk T."/>
            <person name="Wangdi T."/>
            <person name="Weiand M."/>
            <person name="Wilkinson J."/>
            <person name="Wilson A."/>
            <person name="Yadav S."/>
            <person name="Young G."/>
            <person name="Yu Q."/>
            <person name="Zembek L."/>
            <person name="Zhong D."/>
            <person name="Zimmer A."/>
            <person name="Zwirko Z."/>
            <person name="Jaffe D.B."/>
            <person name="Alvarez P."/>
            <person name="Brockman W."/>
            <person name="Butler J."/>
            <person name="Chin C."/>
            <person name="Gnerre S."/>
            <person name="Grabherr M."/>
            <person name="Kleber M."/>
            <person name="Mauceli E."/>
            <person name="MacCallum I."/>
        </authorList>
    </citation>
    <scope>NUCLEOTIDE SEQUENCE [LARGE SCALE GENOMIC DNA]</scope>
    <source>
        <strain evidence="2">Tucson 14030-0811.24</strain>
    </source>
</reference>
<protein>
    <submittedName>
        <fullName evidence="1">Uncharacterized protein</fullName>
    </submittedName>
</protein>